<dbReference type="Pfam" id="PF01547">
    <property type="entry name" value="SBP_bac_1"/>
    <property type="match status" value="1"/>
</dbReference>
<evidence type="ECO:0000256" key="5">
    <source>
        <dbReference type="SAM" id="SignalP"/>
    </source>
</evidence>
<feature type="chain" id="PRO_5045461826" description="ABC transporter substrate-binding protein" evidence="5">
    <location>
        <begin position="26"/>
        <end position="453"/>
    </location>
</feature>
<comment type="caution">
    <text evidence="6">The sequence shown here is derived from an EMBL/GenBank/DDBJ whole genome shotgun (WGS) entry which is preliminary data.</text>
</comment>
<keyword evidence="4 5" id="KW-0732">Signal</keyword>
<proteinExistence type="inferred from homology"/>
<sequence>MTTTRMLTATGLGLAIATASATAMAEDVTIRWALHPGEEADAVVNYFAPEYERQTGVKVIGEILPPDQLRDRMSIEAIGGTGRWDMGYHSPGWFGSFKDHVVDLTPYIEKYDFDIDAYPARIRESHMESSARPGEIIALPTTPAAPMLIVREDFFSHPDEQAAFEEEYGRKLEVPRTWQELYEVGEFFTREAGETVAGETLEEDLYGWTDALGAGSGVARSFIVMLYSTGLEGWDENYQPDLDHPILVEAANLFVDLANDVAPRAARNWDFLEGLSYFRDGRLAMATMWPQGLSTVEDPQGEAAGNVGYQPLPAFEGNLQDYPQGVPFLGGGGVFVMDTENSEEAFKFLKWMLQDNEIEWGKRTKQFSRVAHFNSEELRGLESHYADFLPAYEQTLEHVFVRQGIPEYGTVMWQGTVDFATEVMSGDLTPEQAQDRWVDNMTRTFQRAGYLER</sequence>
<gene>
    <name evidence="6" type="ORF">CE457_14100</name>
</gene>
<dbReference type="SUPFAM" id="SSF53850">
    <property type="entry name" value="Periplasmic binding protein-like II"/>
    <property type="match status" value="1"/>
</dbReference>
<evidence type="ECO:0000313" key="6">
    <source>
        <dbReference type="EMBL" id="OZT73461.1"/>
    </source>
</evidence>
<dbReference type="RefSeq" id="WP_040480617.1">
    <property type="nucleotide sequence ID" value="NZ_JH393258.1"/>
</dbReference>
<evidence type="ECO:0000256" key="3">
    <source>
        <dbReference type="ARBA" id="ARBA00022448"/>
    </source>
</evidence>
<comment type="subcellular location">
    <subcellularLocation>
        <location evidence="1">Periplasm</location>
    </subcellularLocation>
</comment>
<dbReference type="InterPro" id="IPR006059">
    <property type="entry name" value="SBP"/>
</dbReference>
<accession>A0ABX4G8D2</accession>
<evidence type="ECO:0000313" key="7">
    <source>
        <dbReference type="Proteomes" id="UP000216538"/>
    </source>
</evidence>
<evidence type="ECO:0000256" key="1">
    <source>
        <dbReference type="ARBA" id="ARBA00004418"/>
    </source>
</evidence>
<protein>
    <recommendedName>
        <fullName evidence="8">ABC transporter substrate-binding protein</fullName>
    </recommendedName>
</protein>
<reference evidence="6 7" key="1">
    <citation type="submission" date="2017-07" db="EMBL/GenBank/DDBJ databases">
        <title>Shotgun whole genome sequences of three halophilic bacterial isolates.</title>
        <authorList>
            <person name="Pozzo T."/>
            <person name="Higdon S.M."/>
            <person name="Quillaguaman J."/>
        </authorList>
    </citation>
    <scope>NUCLEOTIDE SEQUENCE [LARGE SCALE GENOMIC DNA]</scope>
    <source>
        <strain evidence="6 7">LC1</strain>
    </source>
</reference>
<feature type="signal peptide" evidence="5">
    <location>
        <begin position="1"/>
        <end position="25"/>
    </location>
</feature>
<dbReference type="Gene3D" id="3.40.190.10">
    <property type="entry name" value="Periplasmic binding protein-like II"/>
    <property type="match status" value="2"/>
</dbReference>
<dbReference type="PANTHER" id="PTHR43649">
    <property type="entry name" value="ARABINOSE-BINDING PROTEIN-RELATED"/>
    <property type="match status" value="1"/>
</dbReference>
<dbReference type="Proteomes" id="UP000216538">
    <property type="component" value="Unassembled WGS sequence"/>
</dbReference>
<dbReference type="PANTHER" id="PTHR43649:SF34">
    <property type="entry name" value="ABC TRANSPORTER PERIPLASMIC-BINDING PROTEIN YCJN-RELATED"/>
    <property type="match status" value="1"/>
</dbReference>
<keyword evidence="7" id="KW-1185">Reference proteome</keyword>
<dbReference type="InterPro" id="IPR050490">
    <property type="entry name" value="Bact_solute-bd_prot1"/>
</dbReference>
<name>A0ABX4G8D2_9GAMM</name>
<evidence type="ECO:0008006" key="8">
    <source>
        <dbReference type="Google" id="ProtNLM"/>
    </source>
</evidence>
<evidence type="ECO:0000256" key="4">
    <source>
        <dbReference type="ARBA" id="ARBA00022729"/>
    </source>
</evidence>
<keyword evidence="3" id="KW-0813">Transport</keyword>
<dbReference type="EMBL" id="NPEY01000010">
    <property type="protein sequence ID" value="OZT73461.1"/>
    <property type="molecule type" value="Genomic_DNA"/>
</dbReference>
<comment type="similarity">
    <text evidence="2">Belongs to the bacterial solute-binding protein 1 family.</text>
</comment>
<evidence type="ECO:0000256" key="2">
    <source>
        <dbReference type="ARBA" id="ARBA00008520"/>
    </source>
</evidence>
<organism evidence="6 7">
    <name type="scientific">Vreelandella boliviensis LC1</name>
    <dbReference type="NCBI Taxonomy" id="1072583"/>
    <lineage>
        <taxon>Bacteria</taxon>
        <taxon>Pseudomonadati</taxon>
        <taxon>Pseudomonadota</taxon>
        <taxon>Gammaproteobacteria</taxon>
        <taxon>Oceanospirillales</taxon>
        <taxon>Halomonadaceae</taxon>
        <taxon>Vreelandella</taxon>
    </lineage>
</organism>